<dbReference type="EMBL" id="JBBWWR010000012">
    <property type="protein sequence ID" value="KAK8958675.1"/>
    <property type="molecule type" value="Genomic_DNA"/>
</dbReference>
<organism evidence="1 2">
    <name type="scientific">Platanthera guangdongensis</name>
    <dbReference type="NCBI Taxonomy" id="2320717"/>
    <lineage>
        <taxon>Eukaryota</taxon>
        <taxon>Viridiplantae</taxon>
        <taxon>Streptophyta</taxon>
        <taxon>Embryophyta</taxon>
        <taxon>Tracheophyta</taxon>
        <taxon>Spermatophyta</taxon>
        <taxon>Magnoliopsida</taxon>
        <taxon>Liliopsida</taxon>
        <taxon>Asparagales</taxon>
        <taxon>Orchidaceae</taxon>
        <taxon>Orchidoideae</taxon>
        <taxon>Orchideae</taxon>
        <taxon>Orchidinae</taxon>
        <taxon>Platanthera</taxon>
    </lineage>
</organism>
<reference evidence="1 2" key="1">
    <citation type="journal article" date="2022" name="Nat. Plants">
        <title>Genomes of leafy and leafless Platanthera orchids illuminate the evolution of mycoheterotrophy.</title>
        <authorList>
            <person name="Li M.H."/>
            <person name="Liu K.W."/>
            <person name="Li Z."/>
            <person name="Lu H.C."/>
            <person name="Ye Q.L."/>
            <person name="Zhang D."/>
            <person name="Wang J.Y."/>
            <person name="Li Y.F."/>
            <person name="Zhong Z.M."/>
            <person name="Liu X."/>
            <person name="Yu X."/>
            <person name="Liu D.K."/>
            <person name="Tu X.D."/>
            <person name="Liu B."/>
            <person name="Hao Y."/>
            <person name="Liao X.Y."/>
            <person name="Jiang Y.T."/>
            <person name="Sun W.H."/>
            <person name="Chen J."/>
            <person name="Chen Y.Q."/>
            <person name="Ai Y."/>
            <person name="Zhai J.W."/>
            <person name="Wu S.S."/>
            <person name="Zhou Z."/>
            <person name="Hsiao Y.Y."/>
            <person name="Wu W.L."/>
            <person name="Chen Y.Y."/>
            <person name="Lin Y.F."/>
            <person name="Hsu J.L."/>
            <person name="Li C.Y."/>
            <person name="Wang Z.W."/>
            <person name="Zhao X."/>
            <person name="Zhong W.Y."/>
            <person name="Ma X.K."/>
            <person name="Ma L."/>
            <person name="Huang J."/>
            <person name="Chen G.Z."/>
            <person name="Huang M.Z."/>
            <person name="Huang L."/>
            <person name="Peng D.H."/>
            <person name="Luo Y.B."/>
            <person name="Zou S.Q."/>
            <person name="Chen S.P."/>
            <person name="Lan S."/>
            <person name="Tsai W.C."/>
            <person name="Van de Peer Y."/>
            <person name="Liu Z.J."/>
        </authorList>
    </citation>
    <scope>NUCLEOTIDE SEQUENCE [LARGE SCALE GENOMIC DNA]</scope>
    <source>
        <strain evidence="1">Lor288</strain>
    </source>
</reference>
<evidence type="ECO:0000313" key="2">
    <source>
        <dbReference type="Proteomes" id="UP001412067"/>
    </source>
</evidence>
<name>A0ABR2M3K8_9ASPA</name>
<keyword evidence="2" id="KW-1185">Reference proteome</keyword>
<evidence type="ECO:0000313" key="1">
    <source>
        <dbReference type="EMBL" id="KAK8958675.1"/>
    </source>
</evidence>
<sequence>MVATHVEGGDVEVERLFIGAGCNRVVNNVSWGPSGLVAFGAQNAVAIFCPEANNDKVLIPIFFVRSWWLSPLTSNPAYAAAVTTPQYLDNLPLILATTFEISP</sequence>
<accession>A0ABR2M3K8</accession>
<comment type="caution">
    <text evidence="1">The sequence shown here is derived from an EMBL/GenBank/DDBJ whole genome shotgun (WGS) entry which is preliminary data.</text>
</comment>
<dbReference type="Proteomes" id="UP001412067">
    <property type="component" value="Unassembled WGS sequence"/>
</dbReference>
<protein>
    <submittedName>
        <fullName evidence="1">Elongator complex protein 2</fullName>
    </submittedName>
</protein>
<gene>
    <name evidence="1" type="primary">ELP2</name>
    <name evidence="1" type="ORF">KSP40_PGU022834</name>
</gene>
<proteinExistence type="predicted"/>